<evidence type="ECO:0000313" key="1">
    <source>
        <dbReference type="EMBL" id="GAG03008.1"/>
    </source>
</evidence>
<dbReference type="AlphaFoldDB" id="X0URV3"/>
<gene>
    <name evidence="1" type="ORF">S01H1_38181</name>
</gene>
<dbReference type="EMBL" id="BARS01024018">
    <property type="protein sequence ID" value="GAG03008.1"/>
    <property type="molecule type" value="Genomic_DNA"/>
</dbReference>
<proteinExistence type="predicted"/>
<organism evidence="1">
    <name type="scientific">marine sediment metagenome</name>
    <dbReference type="NCBI Taxonomy" id="412755"/>
    <lineage>
        <taxon>unclassified sequences</taxon>
        <taxon>metagenomes</taxon>
        <taxon>ecological metagenomes</taxon>
    </lineage>
</organism>
<reference evidence="1" key="1">
    <citation type="journal article" date="2014" name="Front. Microbiol.">
        <title>High frequency of phylogenetically diverse reductive dehalogenase-homologous genes in deep subseafloor sedimentary metagenomes.</title>
        <authorList>
            <person name="Kawai M."/>
            <person name="Futagami T."/>
            <person name="Toyoda A."/>
            <person name="Takaki Y."/>
            <person name="Nishi S."/>
            <person name="Hori S."/>
            <person name="Arai W."/>
            <person name="Tsubouchi T."/>
            <person name="Morono Y."/>
            <person name="Uchiyama I."/>
            <person name="Ito T."/>
            <person name="Fujiyama A."/>
            <person name="Inagaki F."/>
            <person name="Takami H."/>
        </authorList>
    </citation>
    <scope>NUCLEOTIDE SEQUENCE</scope>
    <source>
        <strain evidence="1">Expedition CK06-06</strain>
    </source>
</reference>
<protein>
    <submittedName>
        <fullName evidence="1">Uncharacterized protein</fullName>
    </submittedName>
</protein>
<accession>X0URV3</accession>
<comment type="caution">
    <text evidence="1">The sequence shown here is derived from an EMBL/GenBank/DDBJ whole genome shotgun (WGS) entry which is preliminary data.</text>
</comment>
<sequence>MSKCSNCGYMNDGNFKNFICAKCDFVNEGDIHTVKVENVNSLLGVMGER</sequence>
<name>X0URV3_9ZZZZ</name>